<sequence>METNLEGVEGKDPKTEPVFDREVGSCKCSTEVEEMRKKAEARCVELELRRKSEYEELESKCRTLEAAKLALENEIRVLKSQTQNNQLSELISHSANANAVDYGGRGVAEGVVNPPGEDDEEDKVFQLMAEIETLKAEKTKAETETEDWKKKFKELESLMVQLQKGTGNVQSAGTPLSDTPYRNSTSGEGDYIRVQNNKWVRRHLAFQEQRCLNKQMAPSTPTCAKPDSVCIIDIHDSDDELDLAPSMVKQESGKGNISTNYESEGTACNENETRTIGDQNPEEKVGGYADSVHKRRRASNMVTSDTESDDDNVPISKLRRMQYEQVVPNQFKSCTVGATPIGIDDGRITVTPRKRRLVSLRQSEGRTRVKNCSSKKTSDNEFCKSIPTTEDLDDDDSEEVGSDTEGDSLDGFIVDDSDVADGENGCSESKGDSDCMNDHSGSEDVSSRSSAYSGSESSDDEVNLGMILSKLKRNKDKKSDWKFEGELLAAFGKDPELCMKAVCALYRKQTSDEKVSKSTFIHNQRGFSKPDAPRGCSLGEFLTDGDPQGDLKKSVKELQEYNPKGVELCRHLATRYSKQLFTIYHNKEDPYFQSSKTALQQTNSKMSQLESQ</sequence>
<evidence type="ECO:0000256" key="1">
    <source>
        <dbReference type="SAM" id="Coils"/>
    </source>
</evidence>
<feature type="coiled-coil region" evidence="1">
    <location>
        <begin position="29"/>
        <end position="81"/>
    </location>
</feature>
<feature type="compositionally biased region" description="Polar residues" evidence="2">
    <location>
        <begin position="166"/>
        <end position="187"/>
    </location>
</feature>
<keyword evidence="4" id="KW-1185">Reference proteome</keyword>
<keyword evidence="1" id="KW-0175">Coiled coil</keyword>
<feature type="compositionally biased region" description="Low complexity" evidence="2">
    <location>
        <begin position="447"/>
        <end position="456"/>
    </location>
</feature>
<feature type="compositionally biased region" description="Basic and acidic residues" evidence="2">
    <location>
        <begin position="271"/>
        <end position="285"/>
    </location>
</feature>
<protein>
    <submittedName>
        <fullName evidence="3">Uncharacterized protein</fullName>
    </submittedName>
</protein>
<evidence type="ECO:0000313" key="4">
    <source>
        <dbReference type="Proteomes" id="UP000188268"/>
    </source>
</evidence>
<organism evidence="3 4">
    <name type="scientific">Corchorus capsularis</name>
    <name type="common">Jute</name>
    <dbReference type="NCBI Taxonomy" id="210143"/>
    <lineage>
        <taxon>Eukaryota</taxon>
        <taxon>Viridiplantae</taxon>
        <taxon>Streptophyta</taxon>
        <taxon>Embryophyta</taxon>
        <taxon>Tracheophyta</taxon>
        <taxon>Spermatophyta</taxon>
        <taxon>Magnoliopsida</taxon>
        <taxon>eudicotyledons</taxon>
        <taxon>Gunneridae</taxon>
        <taxon>Pentapetalae</taxon>
        <taxon>rosids</taxon>
        <taxon>malvids</taxon>
        <taxon>Malvales</taxon>
        <taxon>Malvaceae</taxon>
        <taxon>Grewioideae</taxon>
        <taxon>Apeibeae</taxon>
        <taxon>Corchorus</taxon>
    </lineage>
</organism>
<feature type="coiled-coil region" evidence="1">
    <location>
        <begin position="117"/>
        <end position="158"/>
    </location>
</feature>
<dbReference type="AlphaFoldDB" id="A0A1R3I0E0"/>
<dbReference type="OMA" id="NITHCHT"/>
<gene>
    <name evidence="3" type="ORF">CCACVL1_15968</name>
</gene>
<dbReference type="Gramene" id="OMO75961">
    <property type="protein sequence ID" value="OMO75961"/>
    <property type="gene ID" value="CCACVL1_15968"/>
</dbReference>
<dbReference type="PANTHER" id="PTHR34380">
    <property type="entry name" value="BNAA03G12380D PROTEIN"/>
    <property type="match status" value="1"/>
</dbReference>
<feature type="compositionally biased region" description="Polar residues" evidence="2">
    <location>
        <begin position="253"/>
        <end position="270"/>
    </location>
</feature>
<feature type="compositionally biased region" description="Acidic residues" evidence="2">
    <location>
        <begin position="390"/>
        <end position="421"/>
    </location>
</feature>
<evidence type="ECO:0000256" key="2">
    <source>
        <dbReference type="SAM" id="MobiDB-lite"/>
    </source>
</evidence>
<name>A0A1R3I0E0_COCAP</name>
<dbReference type="STRING" id="210143.A0A1R3I0E0"/>
<dbReference type="OrthoDB" id="1899721at2759"/>
<dbReference type="PANTHER" id="PTHR34380:SF1">
    <property type="entry name" value="OS01G0221300 PROTEIN"/>
    <property type="match status" value="1"/>
</dbReference>
<feature type="region of interest" description="Disordered" evidence="2">
    <location>
        <begin position="166"/>
        <end position="189"/>
    </location>
</feature>
<accession>A0A1R3I0E0</accession>
<feature type="region of interest" description="Disordered" evidence="2">
    <location>
        <begin position="362"/>
        <end position="459"/>
    </location>
</feature>
<dbReference type="EMBL" id="AWWV01010923">
    <property type="protein sequence ID" value="OMO75961.1"/>
    <property type="molecule type" value="Genomic_DNA"/>
</dbReference>
<reference evidence="3 4" key="1">
    <citation type="submission" date="2013-09" db="EMBL/GenBank/DDBJ databases">
        <title>Corchorus capsularis genome sequencing.</title>
        <authorList>
            <person name="Alam M."/>
            <person name="Haque M.S."/>
            <person name="Islam M.S."/>
            <person name="Emdad E.M."/>
            <person name="Islam M.M."/>
            <person name="Ahmed B."/>
            <person name="Halim A."/>
            <person name="Hossen Q.M.M."/>
            <person name="Hossain M.Z."/>
            <person name="Ahmed R."/>
            <person name="Khan M.M."/>
            <person name="Islam R."/>
            <person name="Rashid M.M."/>
            <person name="Khan S.A."/>
            <person name="Rahman M.S."/>
            <person name="Alam M."/>
        </authorList>
    </citation>
    <scope>NUCLEOTIDE SEQUENCE [LARGE SCALE GENOMIC DNA]</scope>
    <source>
        <strain evidence="4">cv. CVL-1</strain>
        <tissue evidence="3">Whole seedling</tissue>
    </source>
</reference>
<comment type="caution">
    <text evidence="3">The sequence shown here is derived from an EMBL/GenBank/DDBJ whole genome shotgun (WGS) entry which is preliminary data.</text>
</comment>
<evidence type="ECO:0000313" key="3">
    <source>
        <dbReference type="EMBL" id="OMO75961.1"/>
    </source>
</evidence>
<feature type="compositionally biased region" description="Basic and acidic residues" evidence="2">
    <location>
        <begin position="429"/>
        <end position="446"/>
    </location>
</feature>
<feature type="region of interest" description="Disordered" evidence="2">
    <location>
        <begin position="249"/>
        <end position="312"/>
    </location>
</feature>
<dbReference type="Proteomes" id="UP000188268">
    <property type="component" value="Unassembled WGS sequence"/>
</dbReference>
<proteinExistence type="predicted"/>